<dbReference type="InParanoid" id="E3N7F3"/>
<evidence type="ECO:0000256" key="4">
    <source>
        <dbReference type="ARBA" id="ARBA00022606"/>
    </source>
</evidence>
<evidence type="ECO:0000256" key="15">
    <source>
        <dbReference type="ARBA" id="ARBA00064300"/>
    </source>
</evidence>
<feature type="transmembrane region" description="Helical" evidence="19">
    <location>
        <begin position="200"/>
        <end position="225"/>
    </location>
</feature>
<comment type="similarity">
    <text evidence="14">Belongs to the nematode receptor-like protein str family.</text>
</comment>
<protein>
    <recommendedName>
        <fullName evidence="16">Serpentine receptor class r-10</fullName>
    </recommendedName>
    <alternativeName>
        <fullName evidence="17">Odorant response abnormal protein 10</fullName>
    </alternativeName>
    <alternativeName>
        <fullName evidence="18">Olfactory receptor 10</fullName>
    </alternativeName>
</protein>
<name>E3N7F3_CAERE</name>
<evidence type="ECO:0000256" key="14">
    <source>
        <dbReference type="ARBA" id="ARBA00061678"/>
    </source>
</evidence>
<keyword evidence="10" id="KW-0675">Receptor</keyword>
<evidence type="ECO:0000256" key="3">
    <source>
        <dbReference type="ARBA" id="ARBA00022500"/>
    </source>
</evidence>
<comment type="subcellular location">
    <subcellularLocation>
        <location evidence="1">Cell projection</location>
        <location evidence="1">Cilium membrane</location>
        <topology evidence="1">Multi-pass membrane protein</topology>
    </subcellularLocation>
</comment>
<dbReference type="GO" id="GO:0042048">
    <property type="term" value="P:olfactory behavior"/>
    <property type="evidence" value="ECO:0007669"/>
    <property type="project" value="TreeGrafter"/>
</dbReference>
<organism evidence="21">
    <name type="scientific">Caenorhabditis remanei</name>
    <name type="common">Caenorhabditis vulgaris</name>
    <dbReference type="NCBI Taxonomy" id="31234"/>
    <lineage>
        <taxon>Eukaryota</taxon>
        <taxon>Metazoa</taxon>
        <taxon>Ecdysozoa</taxon>
        <taxon>Nematoda</taxon>
        <taxon>Chromadorea</taxon>
        <taxon>Rhabditida</taxon>
        <taxon>Rhabditina</taxon>
        <taxon>Rhabditomorpha</taxon>
        <taxon>Rhabditoidea</taxon>
        <taxon>Rhabditidae</taxon>
        <taxon>Peloderinae</taxon>
        <taxon>Caenorhabditis</taxon>
    </lineage>
</organism>
<keyword evidence="12" id="KW-0966">Cell projection</keyword>
<dbReference type="HOGENOM" id="CLU_036335_2_1_1"/>
<dbReference type="GO" id="GO:0060170">
    <property type="term" value="C:ciliary membrane"/>
    <property type="evidence" value="ECO:0007669"/>
    <property type="project" value="UniProtKB-SubCell"/>
</dbReference>
<dbReference type="FunFam" id="1.20.1070.10:FF:000128">
    <property type="entry name" value="Seven TM Receptor"/>
    <property type="match status" value="1"/>
</dbReference>
<keyword evidence="7 19" id="KW-1133">Transmembrane helix</keyword>
<evidence type="ECO:0000256" key="7">
    <source>
        <dbReference type="ARBA" id="ARBA00022989"/>
    </source>
</evidence>
<evidence type="ECO:0000256" key="2">
    <source>
        <dbReference type="ARBA" id="ARBA00022475"/>
    </source>
</evidence>
<dbReference type="STRING" id="31234.E3N7F3"/>
<proteinExistence type="inferred from homology"/>
<keyword evidence="11" id="KW-0325">Glycoprotein</keyword>
<dbReference type="OrthoDB" id="5864517at2759"/>
<evidence type="ECO:0000256" key="12">
    <source>
        <dbReference type="ARBA" id="ARBA00023273"/>
    </source>
</evidence>
<evidence type="ECO:0000256" key="17">
    <source>
        <dbReference type="ARBA" id="ARBA00078653"/>
    </source>
</evidence>
<dbReference type="PANTHER" id="PTHR22943">
    <property type="entry name" value="7-TRANSMEMBRANE DOMAIN RECEPTOR C.ELEGANS"/>
    <property type="match status" value="1"/>
</dbReference>
<feature type="transmembrane region" description="Helical" evidence="19">
    <location>
        <begin position="45"/>
        <end position="64"/>
    </location>
</feature>
<keyword evidence="21" id="KW-1185">Reference proteome</keyword>
<dbReference type="SUPFAM" id="SSF81321">
    <property type="entry name" value="Family A G protein-coupled receptor-like"/>
    <property type="match status" value="1"/>
</dbReference>
<sequence>MCSKTWLDFTFCAESIGFALSLILNMILLFLISEMPKKTFGSYKYLMFAFSVYGICYSSCNFWTKPNSHITDASFSVFNVRSSTGFSKSWGTVSLAVYCSCYGTMLSLLTVHFYYRFLSVTCPAKLSRFSMRKLPLWFILNLVNFTLWFILVYCVNGPSLMKDEILKYDFNKSYCLNLDEFSYVGPQYFYYDHTTGNTRIHIPSFIAAGSMFFVMTFTFGSLTYFGTKTYAYLKNLGVLSGNDCRELQNQLFRTLVVQTIIPTAFMYFPVGCLFLFPVFGLKSKVMENIVPFTVSIYPCFEPLVAVYFIKSFRKRIIGIITCQKYKKRVKVSNVATTY</sequence>
<feature type="transmembrane region" description="Helical" evidence="19">
    <location>
        <begin position="15"/>
        <end position="33"/>
    </location>
</feature>
<accession>E3N7F3</accession>
<evidence type="ECO:0000313" key="20">
    <source>
        <dbReference type="EMBL" id="EFO88515.1"/>
    </source>
</evidence>
<dbReference type="PANTHER" id="PTHR22943:SF137">
    <property type="entry name" value="SEVEN TM RECEPTOR"/>
    <property type="match status" value="1"/>
</dbReference>
<evidence type="ECO:0000256" key="19">
    <source>
        <dbReference type="SAM" id="Phobius"/>
    </source>
</evidence>
<evidence type="ECO:0000313" key="21">
    <source>
        <dbReference type="Proteomes" id="UP000008281"/>
    </source>
</evidence>
<dbReference type="InterPro" id="IPR019428">
    <property type="entry name" value="7TM_GPCR_serpentine_rcpt_Str"/>
</dbReference>
<keyword evidence="5 19" id="KW-0812">Transmembrane</keyword>
<dbReference type="OMA" id="HITEWSF"/>
<evidence type="ECO:0000256" key="1">
    <source>
        <dbReference type="ARBA" id="ARBA00004272"/>
    </source>
</evidence>
<dbReference type="FunCoup" id="E3N7F3">
    <property type="interactions" value="5"/>
</dbReference>
<keyword evidence="8" id="KW-0969">Cilium</keyword>
<dbReference type="GO" id="GO:0038022">
    <property type="term" value="F:G protein-coupled olfactory receptor activity"/>
    <property type="evidence" value="ECO:0007669"/>
    <property type="project" value="TreeGrafter"/>
</dbReference>
<keyword evidence="6" id="KW-0552">Olfaction</keyword>
<evidence type="ECO:0000256" key="11">
    <source>
        <dbReference type="ARBA" id="ARBA00023180"/>
    </source>
</evidence>
<keyword evidence="4" id="KW-0716">Sensory transduction</keyword>
<evidence type="ECO:0000256" key="10">
    <source>
        <dbReference type="ARBA" id="ARBA00023170"/>
    </source>
</evidence>
<reference evidence="20" key="1">
    <citation type="submission" date="2007-07" db="EMBL/GenBank/DDBJ databases">
        <title>PCAP assembly of the Caenorhabditis remanei genome.</title>
        <authorList>
            <consortium name="The Caenorhabditis remanei Sequencing Consortium"/>
            <person name="Wilson R.K."/>
        </authorList>
    </citation>
    <scope>NUCLEOTIDE SEQUENCE [LARGE SCALE GENOMIC DNA]</scope>
    <source>
        <strain evidence="20">PB4641</strain>
    </source>
</reference>
<feature type="transmembrane region" description="Helical" evidence="19">
    <location>
        <begin position="95"/>
        <end position="115"/>
    </location>
</feature>
<dbReference type="eggNOG" id="ENOG502THG6">
    <property type="taxonomic scope" value="Eukaryota"/>
</dbReference>
<dbReference type="EMBL" id="DS268547">
    <property type="protein sequence ID" value="EFO88515.1"/>
    <property type="molecule type" value="Genomic_DNA"/>
</dbReference>
<evidence type="ECO:0000256" key="9">
    <source>
        <dbReference type="ARBA" id="ARBA00023136"/>
    </source>
</evidence>
<evidence type="ECO:0000256" key="6">
    <source>
        <dbReference type="ARBA" id="ARBA00022725"/>
    </source>
</evidence>
<comment type="function">
    <text evidence="13">An odorant receptor which affects chemotaxis to the volatile odorant diacetyl. Specifies AWA neuronal cell fate via the odr-7 pathway.</text>
</comment>
<evidence type="ECO:0000256" key="13">
    <source>
        <dbReference type="ARBA" id="ARBA00054965"/>
    </source>
</evidence>
<evidence type="ECO:0000256" key="18">
    <source>
        <dbReference type="ARBA" id="ARBA00082489"/>
    </source>
</evidence>
<evidence type="ECO:0000256" key="8">
    <source>
        <dbReference type="ARBA" id="ARBA00023069"/>
    </source>
</evidence>
<dbReference type="Pfam" id="PF10326">
    <property type="entry name" value="7TM_GPCR_Str"/>
    <property type="match status" value="1"/>
</dbReference>
<keyword evidence="3" id="KW-0145">Chemotaxis</keyword>
<feature type="transmembrane region" description="Helical" evidence="19">
    <location>
        <begin position="289"/>
        <end position="309"/>
    </location>
</feature>
<dbReference type="Proteomes" id="UP000008281">
    <property type="component" value="Unassembled WGS sequence"/>
</dbReference>
<evidence type="ECO:0000256" key="16">
    <source>
        <dbReference type="ARBA" id="ARBA00067967"/>
    </source>
</evidence>
<gene>
    <name evidence="20" type="ORF">CRE_13066</name>
</gene>
<dbReference type="GO" id="GO:0006935">
    <property type="term" value="P:chemotaxis"/>
    <property type="evidence" value="ECO:0007669"/>
    <property type="project" value="UniProtKB-KW"/>
</dbReference>
<feature type="transmembrane region" description="Helical" evidence="19">
    <location>
        <begin position="255"/>
        <end position="277"/>
    </location>
</feature>
<comment type="subunit">
    <text evidence="15">Interacts with odr-4.</text>
</comment>
<evidence type="ECO:0000256" key="5">
    <source>
        <dbReference type="ARBA" id="ARBA00022692"/>
    </source>
</evidence>
<feature type="transmembrane region" description="Helical" evidence="19">
    <location>
        <begin position="136"/>
        <end position="153"/>
    </location>
</feature>
<dbReference type="AlphaFoldDB" id="E3N7F3"/>
<dbReference type="Gene3D" id="1.20.1070.10">
    <property type="entry name" value="Rhodopsin 7-helix transmembrane proteins"/>
    <property type="match status" value="1"/>
</dbReference>
<keyword evidence="2" id="KW-1003">Cell membrane</keyword>
<keyword evidence="9 19" id="KW-0472">Membrane</keyword>